<accession>A0A6A5K8S2</accession>
<evidence type="ECO:0000313" key="2">
    <source>
        <dbReference type="Proteomes" id="UP000800040"/>
    </source>
</evidence>
<dbReference type="OrthoDB" id="3764734at2759"/>
<sequence>MYVLQPVPSCLCTNHHRPRCLSKQQRPTAITSSQPGLGCGASTLARRSCPQDACRRSRPLTRASRTSCESLIGLTKVATYLRKVDEPTYNRMRCSHRDISEFSLSNVDQHRAAEAHKAWFAKDPDRASTSSYHLAGIGSMMAVSISTGVGTGYHYDEGDGGMSSH</sequence>
<keyword evidence="2" id="KW-1185">Reference proteome</keyword>
<evidence type="ECO:0000313" key="1">
    <source>
        <dbReference type="EMBL" id="KAF1830854.1"/>
    </source>
</evidence>
<proteinExistence type="predicted"/>
<dbReference type="EMBL" id="ML975382">
    <property type="protein sequence ID" value="KAF1830854.1"/>
    <property type="molecule type" value="Genomic_DNA"/>
</dbReference>
<dbReference type="Proteomes" id="UP000800040">
    <property type="component" value="Unassembled WGS sequence"/>
</dbReference>
<name>A0A6A5K8S2_9PLEO</name>
<organism evidence="1 2">
    <name type="scientific">Decorospora gaudefroyi</name>
    <dbReference type="NCBI Taxonomy" id="184978"/>
    <lineage>
        <taxon>Eukaryota</taxon>
        <taxon>Fungi</taxon>
        <taxon>Dikarya</taxon>
        <taxon>Ascomycota</taxon>
        <taxon>Pezizomycotina</taxon>
        <taxon>Dothideomycetes</taxon>
        <taxon>Pleosporomycetidae</taxon>
        <taxon>Pleosporales</taxon>
        <taxon>Pleosporineae</taxon>
        <taxon>Pleosporaceae</taxon>
        <taxon>Decorospora</taxon>
    </lineage>
</organism>
<dbReference type="AlphaFoldDB" id="A0A6A5K8S2"/>
<protein>
    <submittedName>
        <fullName evidence="1">Uncharacterized protein</fullName>
    </submittedName>
</protein>
<gene>
    <name evidence="1" type="ORF">BDW02DRAFT_81155</name>
</gene>
<reference evidence="1" key="1">
    <citation type="submission" date="2020-01" db="EMBL/GenBank/DDBJ databases">
        <authorList>
            <consortium name="DOE Joint Genome Institute"/>
            <person name="Haridas S."/>
            <person name="Albert R."/>
            <person name="Binder M."/>
            <person name="Bloem J."/>
            <person name="Labutti K."/>
            <person name="Salamov A."/>
            <person name="Andreopoulos B."/>
            <person name="Baker S.E."/>
            <person name="Barry K."/>
            <person name="Bills G."/>
            <person name="Bluhm B.H."/>
            <person name="Cannon C."/>
            <person name="Castanera R."/>
            <person name="Culley D.E."/>
            <person name="Daum C."/>
            <person name="Ezra D."/>
            <person name="Gonzalez J.B."/>
            <person name="Henrissat B."/>
            <person name="Kuo A."/>
            <person name="Liang C."/>
            <person name="Lipzen A."/>
            <person name="Lutzoni F."/>
            <person name="Magnuson J."/>
            <person name="Mondo S."/>
            <person name="Nolan M."/>
            <person name="Ohm R."/>
            <person name="Pangilinan J."/>
            <person name="Park H.-J."/>
            <person name="Ramirez L."/>
            <person name="Alfaro M."/>
            <person name="Sun H."/>
            <person name="Tritt A."/>
            <person name="Yoshinaga Y."/>
            <person name="Zwiers L.-H."/>
            <person name="Turgeon B.G."/>
            <person name="Goodwin S.B."/>
            <person name="Spatafora J.W."/>
            <person name="Crous P.W."/>
            <person name="Grigoriev I.V."/>
        </authorList>
    </citation>
    <scope>NUCLEOTIDE SEQUENCE</scope>
    <source>
        <strain evidence="1">P77</strain>
    </source>
</reference>